<dbReference type="Pfam" id="PF25484">
    <property type="entry name" value="DUF7907"/>
    <property type="match status" value="1"/>
</dbReference>
<accession>A0A084QE16</accession>
<evidence type="ECO:0000313" key="3">
    <source>
        <dbReference type="EMBL" id="KFA62201.1"/>
    </source>
</evidence>
<dbReference type="OMA" id="VASINWS"/>
<dbReference type="STRING" id="1283841.A0A084QE16"/>
<keyword evidence="1" id="KW-0732">Signal</keyword>
<feature type="domain" description="DUF7907" evidence="2">
    <location>
        <begin position="40"/>
        <end position="206"/>
    </location>
</feature>
<proteinExistence type="predicted"/>
<reference evidence="3 4" key="1">
    <citation type="journal article" date="2014" name="BMC Genomics">
        <title>Comparative genome sequencing reveals chemotype-specific gene clusters in the toxigenic black mold Stachybotrys.</title>
        <authorList>
            <person name="Semeiks J."/>
            <person name="Borek D."/>
            <person name="Otwinowski Z."/>
            <person name="Grishin N.V."/>
        </authorList>
    </citation>
    <scope>NUCLEOTIDE SEQUENCE [LARGE SCALE GENOMIC DNA]</scope>
    <source>
        <strain evidence="3 4">IBT 40285</strain>
    </source>
</reference>
<evidence type="ECO:0000259" key="2">
    <source>
        <dbReference type="Pfam" id="PF25484"/>
    </source>
</evidence>
<dbReference type="Proteomes" id="UP000028524">
    <property type="component" value="Unassembled WGS sequence"/>
</dbReference>
<dbReference type="OrthoDB" id="3518533at2759"/>
<protein>
    <recommendedName>
        <fullName evidence="2">DUF7907 domain-containing protein</fullName>
    </recommendedName>
</protein>
<sequence length="243" mass="26470">MRVLSVLGVSSLFGLVLSSPARRYQKLPSTAPRYPKKSYSKGFMLVVNVTDPATDFDPPIHNSYITSFHTGAGQGLVGIVDANGRVFYQNGTDKEVREHRSNIISDGGTPMAPQGFQLTQDEYDETISAATLNFGPGSAGVFISSYPEPYAYLVPETFIACDEKLPYYGGRKAITIKRSTATVEDGGFSYHNIPDECIAVRLIPQCTELGGCPKDATSSHQYAIHSGCYDDVASIKWQIYASE</sequence>
<name>A0A084QE16_STAC4</name>
<evidence type="ECO:0000313" key="4">
    <source>
        <dbReference type="Proteomes" id="UP000028524"/>
    </source>
</evidence>
<gene>
    <name evidence="3" type="ORF">S40285_01670</name>
</gene>
<dbReference type="InParanoid" id="A0A084QE16"/>
<feature type="chain" id="PRO_5001779277" description="DUF7907 domain-containing protein" evidence="1">
    <location>
        <begin position="19"/>
        <end position="243"/>
    </location>
</feature>
<dbReference type="EMBL" id="KL660812">
    <property type="protein sequence ID" value="KFA62201.1"/>
    <property type="molecule type" value="Genomic_DNA"/>
</dbReference>
<dbReference type="AlphaFoldDB" id="A0A084QE16"/>
<organism evidence="3 4">
    <name type="scientific">Stachybotrys chlorohalonatus (strain IBT 40285)</name>
    <dbReference type="NCBI Taxonomy" id="1283841"/>
    <lineage>
        <taxon>Eukaryota</taxon>
        <taxon>Fungi</taxon>
        <taxon>Dikarya</taxon>
        <taxon>Ascomycota</taxon>
        <taxon>Pezizomycotina</taxon>
        <taxon>Sordariomycetes</taxon>
        <taxon>Hypocreomycetidae</taxon>
        <taxon>Hypocreales</taxon>
        <taxon>Stachybotryaceae</taxon>
        <taxon>Stachybotrys</taxon>
    </lineage>
</organism>
<keyword evidence="4" id="KW-1185">Reference proteome</keyword>
<feature type="signal peptide" evidence="1">
    <location>
        <begin position="1"/>
        <end position="18"/>
    </location>
</feature>
<dbReference type="InterPro" id="IPR057229">
    <property type="entry name" value="DUF7907"/>
</dbReference>
<evidence type="ECO:0000256" key="1">
    <source>
        <dbReference type="SAM" id="SignalP"/>
    </source>
</evidence>
<dbReference type="HOGENOM" id="CLU_102302_0_0_1"/>